<evidence type="ECO:0000256" key="1">
    <source>
        <dbReference type="ARBA" id="ARBA00023239"/>
    </source>
</evidence>
<dbReference type="EMBL" id="JTJU01000036">
    <property type="protein sequence ID" value="OBX10160.1"/>
    <property type="molecule type" value="Genomic_DNA"/>
</dbReference>
<reference evidence="6 7" key="1">
    <citation type="submission" date="2014-11" db="EMBL/GenBank/DDBJ databases">
        <title>Pan-genome of Gallibacterium spp.</title>
        <authorList>
            <person name="Kudirkiene E."/>
            <person name="Bojesen A.M."/>
        </authorList>
    </citation>
    <scope>NUCLEOTIDE SEQUENCE [LARGE SCALE GENOMIC DNA]</scope>
    <source>
        <strain evidence="6 7">18469/18</strain>
    </source>
</reference>
<dbReference type="PIRSF" id="PIRSF001365">
    <property type="entry name" value="DHDPS"/>
    <property type="match status" value="1"/>
</dbReference>
<gene>
    <name evidence="6" type="ORF">QV09_06950</name>
</gene>
<dbReference type="InterPro" id="IPR020625">
    <property type="entry name" value="Schiff_base-form_aldolases_AS"/>
</dbReference>
<feature type="active site" description="Proton donor/acceptor" evidence="4">
    <location>
        <position position="137"/>
    </location>
</feature>
<evidence type="ECO:0000313" key="6">
    <source>
        <dbReference type="EMBL" id="OBX10160.1"/>
    </source>
</evidence>
<comment type="similarity">
    <text evidence="3">Belongs to the DapA family.</text>
</comment>
<organism evidence="6 7">
    <name type="scientific">Gallibacterium salpingitidis</name>
    <dbReference type="NCBI Taxonomy" id="505341"/>
    <lineage>
        <taxon>Bacteria</taxon>
        <taxon>Pseudomonadati</taxon>
        <taxon>Pseudomonadota</taxon>
        <taxon>Gammaproteobacteria</taxon>
        <taxon>Pasteurellales</taxon>
        <taxon>Pasteurellaceae</taxon>
        <taxon>Gallibacterium</taxon>
    </lineage>
</organism>
<proteinExistence type="inferred from homology"/>
<dbReference type="RefSeq" id="WP_066111833.1">
    <property type="nucleotide sequence ID" value="NZ_JTJT01000014.1"/>
</dbReference>
<evidence type="ECO:0000256" key="4">
    <source>
        <dbReference type="PIRSR" id="PIRSR001365-1"/>
    </source>
</evidence>
<accession>A0AB36E246</accession>
<dbReference type="PANTHER" id="PTHR12128:SF28">
    <property type="entry name" value="2-DEHYDRO-3-DEOXY-D-GLUCONATE ALDOLASE YAGE-RELATED"/>
    <property type="match status" value="1"/>
</dbReference>
<dbReference type="PANTHER" id="PTHR12128">
    <property type="entry name" value="DIHYDRODIPICOLINATE SYNTHASE"/>
    <property type="match status" value="1"/>
</dbReference>
<dbReference type="PRINTS" id="PR00146">
    <property type="entry name" value="DHPICSNTHASE"/>
</dbReference>
<evidence type="ECO:0000256" key="5">
    <source>
        <dbReference type="PIRSR" id="PIRSR001365-2"/>
    </source>
</evidence>
<comment type="caution">
    <text evidence="6">The sequence shown here is derived from an EMBL/GenBank/DDBJ whole genome shotgun (WGS) entry which is preliminary data.</text>
</comment>
<feature type="active site" description="Schiff-base intermediate with substrate" evidence="4">
    <location>
        <position position="166"/>
    </location>
</feature>
<keyword evidence="2" id="KW-0704">Schiff base</keyword>
<keyword evidence="1 3" id="KW-0456">Lyase</keyword>
<dbReference type="PROSITE" id="PS00666">
    <property type="entry name" value="DHDPS_2"/>
    <property type="match status" value="1"/>
</dbReference>
<dbReference type="Pfam" id="PF00701">
    <property type="entry name" value="DHDPS"/>
    <property type="match status" value="1"/>
</dbReference>
<dbReference type="GO" id="GO:0016829">
    <property type="term" value="F:lyase activity"/>
    <property type="evidence" value="ECO:0007669"/>
    <property type="project" value="UniProtKB-KW"/>
</dbReference>
<dbReference type="AlphaFoldDB" id="A0AB36E246"/>
<dbReference type="SMART" id="SM01130">
    <property type="entry name" value="DHDPS"/>
    <property type="match status" value="1"/>
</dbReference>
<evidence type="ECO:0008006" key="8">
    <source>
        <dbReference type="Google" id="ProtNLM"/>
    </source>
</evidence>
<dbReference type="CDD" id="cd00408">
    <property type="entry name" value="DHDPS-like"/>
    <property type="match status" value="1"/>
</dbReference>
<dbReference type="SUPFAM" id="SSF51569">
    <property type="entry name" value="Aldolase"/>
    <property type="match status" value="1"/>
</dbReference>
<evidence type="ECO:0000256" key="3">
    <source>
        <dbReference type="PIRNR" id="PIRNR001365"/>
    </source>
</evidence>
<dbReference type="Proteomes" id="UP000092527">
    <property type="component" value="Unassembled WGS sequence"/>
</dbReference>
<sequence length="298" mass="33130">MNNIDNLKGVITPVVTMFENQKFSSEKMGNVIDFLINNNVNGLLFLGTAGEATHMEKDMRLEVIEYCIKKTNHRVPTIVGISARSIQECISYAEHAKDQGADAVILVNPSYIKYSDDGIFNFYSAVASKIDLPILLYNFPSLTGQRISPEVVLRLASTYSNIIGIKDTTDSASSTREYITTVKSKIPSFKVFAGFDEYLLNTLFLGGDGAIPGTSNFAPQFTTQLYSAFLKQDYSAMLENHQKIAKLCEIYTLHSPFFPVVKRAMLMNHIDVSTEALLPCTPISNQTINLLTNLLKKI</sequence>
<protein>
    <recommendedName>
        <fullName evidence="8">Dihydrodipicolinate synthase</fullName>
    </recommendedName>
</protein>
<evidence type="ECO:0000256" key="2">
    <source>
        <dbReference type="ARBA" id="ARBA00023270"/>
    </source>
</evidence>
<dbReference type="InterPro" id="IPR002220">
    <property type="entry name" value="DapA-like"/>
</dbReference>
<dbReference type="GO" id="GO:0005829">
    <property type="term" value="C:cytosol"/>
    <property type="evidence" value="ECO:0007669"/>
    <property type="project" value="TreeGrafter"/>
</dbReference>
<name>A0AB36E246_9PAST</name>
<evidence type="ECO:0000313" key="7">
    <source>
        <dbReference type="Proteomes" id="UP000092527"/>
    </source>
</evidence>
<dbReference type="Gene3D" id="3.20.20.70">
    <property type="entry name" value="Aldolase class I"/>
    <property type="match status" value="1"/>
</dbReference>
<feature type="binding site" evidence="5">
    <location>
        <position position="211"/>
    </location>
    <ligand>
        <name>pyruvate</name>
        <dbReference type="ChEBI" id="CHEBI:15361"/>
    </ligand>
</feature>
<dbReference type="InterPro" id="IPR013785">
    <property type="entry name" value="Aldolase_TIM"/>
</dbReference>